<feature type="domain" description="SH3b" evidence="2">
    <location>
        <begin position="100"/>
        <end position="165"/>
    </location>
</feature>
<evidence type="ECO:0000256" key="1">
    <source>
        <dbReference type="SAM" id="MobiDB-lite"/>
    </source>
</evidence>
<dbReference type="PANTHER" id="PTHR34408:SF1">
    <property type="entry name" value="GLYCOSYL HYDROLASE FAMILY 19 DOMAIN-CONTAINING PROTEIN HI_1415"/>
    <property type="match status" value="1"/>
</dbReference>
<dbReference type="InterPro" id="IPR042047">
    <property type="entry name" value="SleB_dom1"/>
</dbReference>
<dbReference type="PANTHER" id="PTHR34408">
    <property type="entry name" value="FAMILY PROTEIN, PUTATIVE-RELATED"/>
    <property type="match status" value="1"/>
</dbReference>
<dbReference type="Gene3D" id="2.30.30.40">
    <property type="entry name" value="SH3 Domains"/>
    <property type="match status" value="2"/>
</dbReference>
<feature type="domain" description="SH3b" evidence="2">
    <location>
        <begin position="176"/>
        <end position="238"/>
    </location>
</feature>
<feature type="region of interest" description="Disordered" evidence="1">
    <location>
        <begin position="61"/>
        <end position="100"/>
    </location>
</feature>
<gene>
    <name evidence="3" type="ORF">V6984_02700</name>
</gene>
<dbReference type="InterPro" id="IPR052354">
    <property type="entry name" value="Cell_Wall_Dynamics_Protein"/>
</dbReference>
<evidence type="ECO:0000259" key="2">
    <source>
        <dbReference type="SMART" id="SM00287"/>
    </source>
</evidence>
<dbReference type="Pfam" id="PF08239">
    <property type="entry name" value="SH3_3"/>
    <property type="match status" value="1"/>
</dbReference>
<dbReference type="RefSeq" id="WP_342758276.1">
    <property type="nucleotide sequence ID" value="NZ_CP146256.1"/>
</dbReference>
<keyword evidence="3" id="KW-0378">Hydrolase</keyword>
<accession>A0ABZ3EYF8</accession>
<dbReference type="EMBL" id="CP146256">
    <property type="protein sequence ID" value="XAH74692.1"/>
    <property type="molecule type" value="Genomic_DNA"/>
</dbReference>
<dbReference type="InterPro" id="IPR003646">
    <property type="entry name" value="SH3-like_bac-type"/>
</dbReference>
<evidence type="ECO:0000313" key="4">
    <source>
        <dbReference type="Proteomes" id="UP001451571"/>
    </source>
</evidence>
<dbReference type="Proteomes" id="UP001451571">
    <property type="component" value="Chromosome"/>
</dbReference>
<name>A0ABZ3EYF8_9FIRM</name>
<dbReference type="InterPro" id="IPR011105">
    <property type="entry name" value="Cell_wall_hydrolase_SleB"/>
</dbReference>
<dbReference type="Pfam" id="PF07486">
    <property type="entry name" value="Hydrolase_2"/>
    <property type="match status" value="1"/>
</dbReference>
<keyword evidence="4" id="KW-1185">Reference proteome</keyword>
<reference evidence="3 4" key="1">
    <citation type="submission" date="2024-02" db="EMBL/GenBank/DDBJ databases">
        <title>Bacterial strain from lacustrine sediment.</title>
        <authorList>
            <person name="Petit C."/>
            <person name="Fadhlaoui K."/>
        </authorList>
    </citation>
    <scope>NUCLEOTIDE SEQUENCE [LARGE SCALE GENOMIC DNA]</scope>
    <source>
        <strain evidence="3 4">IPX-CK</strain>
    </source>
</reference>
<protein>
    <submittedName>
        <fullName evidence="3">Cell wall hydrolase</fullName>
    </submittedName>
</protein>
<evidence type="ECO:0000313" key="3">
    <source>
        <dbReference type="EMBL" id="XAH74692.1"/>
    </source>
</evidence>
<feature type="compositionally biased region" description="Low complexity" evidence="1">
    <location>
        <begin position="68"/>
        <end position="87"/>
    </location>
</feature>
<dbReference type="GO" id="GO:0016787">
    <property type="term" value="F:hydrolase activity"/>
    <property type="evidence" value="ECO:0007669"/>
    <property type="project" value="UniProtKB-KW"/>
</dbReference>
<organism evidence="3 4">
    <name type="scientific">Kineothrix sedimenti</name>
    <dbReference type="NCBI Taxonomy" id="3123317"/>
    <lineage>
        <taxon>Bacteria</taxon>
        <taxon>Bacillati</taxon>
        <taxon>Bacillota</taxon>
        <taxon>Clostridia</taxon>
        <taxon>Lachnospirales</taxon>
        <taxon>Lachnospiraceae</taxon>
        <taxon>Kineothrix</taxon>
    </lineage>
</organism>
<dbReference type="SMART" id="SM00287">
    <property type="entry name" value="SH3b"/>
    <property type="match status" value="2"/>
</dbReference>
<dbReference type="Gene3D" id="1.10.10.2520">
    <property type="entry name" value="Cell wall hydrolase SleB, domain 1"/>
    <property type="match status" value="1"/>
</dbReference>
<proteinExistence type="predicted"/>
<sequence>MSRSIKLFYRLSGIILAIVMLMSMDIRAAAGENTTGSREYLDSLTVGVARILDPSTEARVESSVSENSAQVSAESVTSEESVFSSTVQEEKAEPVEQEQPESNLVMADVQNALNVRAEASEDAEKVGLLYKDCGGKILERRDGWTKLQSGDLVGWANDEYLLFGEDAKEMAGEVGNLIVTIETDALRVRREPNTEAGIYVLMAQDDELDVIEVVDDDWISVAYGNEIGYVSSEFVNLDFHIDEGETVTAIKAREKAEAEAKAKLTTNQGAVVVGADDTRLLAALIYCEAGNQGYEGHLAVGAVVMNRVRSGAYPNSITGVIYASGQFTPALNGKVAKVYGGNIPESCIKAAQEAIGGASNVGTATHFKRAGAHDGIVIGDHVFW</sequence>